<dbReference type="PANTHER" id="PTHR22911">
    <property type="entry name" value="ACYL-MALONYL CONDENSING ENZYME-RELATED"/>
    <property type="match status" value="1"/>
</dbReference>
<feature type="domain" description="EamA" evidence="2">
    <location>
        <begin position="60"/>
        <end position="195"/>
    </location>
</feature>
<proteinExistence type="predicted"/>
<dbReference type="RefSeq" id="XP_035671380.1">
    <property type="nucleotide sequence ID" value="XM_035815487.1"/>
</dbReference>
<feature type="transmembrane region" description="Helical" evidence="1">
    <location>
        <begin position="89"/>
        <end position="111"/>
    </location>
</feature>
<keyword evidence="1" id="KW-0812">Transmembrane</keyword>
<dbReference type="GeneID" id="118412556"/>
<feature type="transmembrane region" description="Helical" evidence="1">
    <location>
        <begin position="208"/>
        <end position="225"/>
    </location>
</feature>
<evidence type="ECO:0000313" key="3">
    <source>
        <dbReference type="Proteomes" id="UP000001554"/>
    </source>
</evidence>
<feature type="transmembrane region" description="Helical" evidence="1">
    <location>
        <begin position="61"/>
        <end position="83"/>
    </location>
</feature>
<feature type="transmembrane region" description="Helical" evidence="1">
    <location>
        <begin position="330"/>
        <end position="351"/>
    </location>
</feature>
<feature type="transmembrane region" description="Helical" evidence="1">
    <location>
        <begin position="275"/>
        <end position="296"/>
    </location>
</feature>
<dbReference type="OMA" id="TNECEND"/>
<accession>A0A9J7KX30</accession>
<evidence type="ECO:0000313" key="4">
    <source>
        <dbReference type="RefSeq" id="XP_035671380.1"/>
    </source>
</evidence>
<dbReference type="AlphaFoldDB" id="A0A9J7KX30"/>
<protein>
    <submittedName>
        <fullName evidence="4">Uncharacterized protein LOC118412556</fullName>
    </submittedName>
</protein>
<sequence length="373" mass="40975">MSCSLTIRTFVIAIVIDCSTLTKDKSHKKADKMTPGSLNGPNGGNNSAWTRVMASLKAAKGILLSLMSAIFLSFCAEFIALASKAGIPGFQILFLMRLIELLTLVPILAFCRPKLMGENRYQNIMLFLFVIIANFADIVNFLSFTYTVPGIAFGIIQGSMPFFVSCIGSLFLNESLGILDICAILLGITGVVLLAFGMTHIGAMSTKLLLLSIIIPVLASFANAPDMIMMRYLRGTLGIPITTSLLHQDLYGTVVLLAITYTAETPVWKMPLRTVLYVIGLGVSKFLAIFTVFAALEVEKAYIPTALRMFVIPISLLLDYCFLEEVPNSLQVAGVTLVILGLILISGYTWWTHRQEELQRTLLETLYFDPDEN</sequence>
<organism evidence="3 4">
    <name type="scientific">Branchiostoma floridae</name>
    <name type="common">Florida lancelet</name>
    <name type="synonym">Amphioxus</name>
    <dbReference type="NCBI Taxonomy" id="7739"/>
    <lineage>
        <taxon>Eukaryota</taxon>
        <taxon>Metazoa</taxon>
        <taxon>Chordata</taxon>
        <taxon>Cephalochordata</taxon>
        <taxon>Leptocardii</taxon>
        <taxon>Amphioxiformes</taxon>
        <taxon>Branchiostomatidae</taxon>
        <taxon>Branchiostoma</taxon>
    </lineage>
</organism>
<reference evidence="3" key="1">
    <citation type="journal article" date="2020" name="Nat. Ecol. Evol.">
        <title>Deeply conserved synteny resolves early events in vertebrate evolution.</title>
        <authorList>
            <person name="Simakov O."/>
            <person name="Marletaz F."/>
            <person name="Yue J.X."/>
            <person name="O'Connell B."/>
            <person name="Jenkins J."/>
            <person name="Brandt A."/>
            <person name="Calef R."/>
            <person name="Tung C.H."/>
            <person name="Huang T.K."/>
            <person name="Schmutz J."/>
            <person name="Satoh N."/>
            <person name="Yu J.K."/>
            <person name="Putnam N.H."/>
            <person name="Green R.E."/>
            <person name="Rokhsar D.S."/>
        </authorList>
    </citation>
    <scope>NUCLEOTIDE SEQUENCE [LARGE SCALE GENOMIC DNA]</scope>
    <source>
        <strain evidence="3">S238N-H82</strain>
    </source>
</reference>
<feature type="domain" description="EamA" evidence="2">
    <location>
        <begin position="213"/>
        <end position="346"/>
    </location>
</feature>
<dbReference type="PANTHER" id="PTHR22911:SF137">
    <property type="entry name" value="SOLUTE CARRIER FAMILY 35 MEMBER G2-RELATED"/>
    <property type="match status" value="1"/>
</dbReference>
<keyword evidence="1" id="KW-1133">Transmembrane helix</keyword>
<dbReference type="GO" id="GO:0016020">
    <property type="term" value="C:membrane"/>
    <property type="evidence" value="ECO:0000318"/>
    <property type="project" value="GO_Central"/>
</dbReference>
<feature type="transmembrane region" description="Helical" evidence="1">
    <location>
        <begin position="245"/>
        <end position="263"/>
    </location>
</feature>
<feature type="transmembrane region" description="Helical" evidence="1">
    <location>
        <begin position="176"/>
        <end position="196"/>
    </location>
</feature>
<dbReference type="Proteomes" id="UP000001554">
    <property type="component" value="Chromosome 1"/>
</dbReference>
<feature type="transmembrane region" description="Helical" evidence="1">
    <location>
        <begin position="302"/>
        <end position="323"/>
    </location>
</feature>
<reference evidence="4" key="2">
    <citation type="submission" date="2025-08" db="UniProtKB">
        <authorList>
            <consortium name="RefSeq"/>
        </authorList>
    </citation>
    <scope>IDENTIFICATION</scope>
    <source>
        <strain evidence="4">S238N-H82</strain>
        <tissue evidence="4">Testes</tissue>
    </source>
</reference>
<evidence type="ECO:0000259" key="2">
    <source>
        <dbReference type="Pfam" id="PF00892"/>
    </source>
</evidence>
<keyword evidence="1" id="KW-0472">Membrane</keyword>
<name>A0A9J7KX30_BRAFL</name>
<gene>
    <name evidence="4" type="primary">LOC118412556</name>
</gene>
<feature type="transmembrane region" description="Helical" evidence="1">
    <location>
        <begin position="123"/>
        <end position="156"/>
    </location>
</feature>
<dbReference type="KEGG" id="bfo:118412556"/>
<dbReference type="OrthoDB" id="10047046at2759"/>
<keyword evidence="3" id="KW-1185">Reference proteome</keyword>
<dbReference type="SUPFAM" id="SSF103481">
    <property type="entry name" value="Multidrug resistance efflux transporter EmrE"/>
    <property type="match status" value="2"/>
</dbReference>
<dbReference type="InterPro" id="IPR037185">
    <property type="entry name" value="EmrE-like"/>
</dbReference>
<dbReference type="InterPro" id="IPR000620">
    <property type="entry name" value="EamA_dom"/>
</dbReference>
<dbReference type="Pfam" id="PF00892">
    <property type="entry name" value="EamA"/>
    <property type="match status" value="2"/>
</dbReference>
<evidence type="ECO:0000256" key="1">
    <source>
        <dbReference type="SAM" id="Phobius"/>
    </source>
</evidence>